<dbReference type="SUPFAM" id="SSF56784">
    <property type="entry name" value="HAD-like"/>
    <property type="match status" value="1"/>
</dbReference>
<sequence length="270" mass="30500">MTDNLQLTHLVDACRWIGSKGWAPATGGNMSVRQDEHLCWLSESGKDKGSLTTDDFLQVEIATNRAPSGRRPSAETGLHTLIYRLFPEANAVLHVHTVNATVLSRLVRDTELKISGFEMQKSLTGQTTHEDTVAIAVFDNDQDIDALASRIAHYARERPLNYGFLLRGHGLTCWGRDVAEARRHLEGLEFLFEWRNAFTPMGESMIRAIVTDIEGTTSDIRFVHEVLFPYARERLAAFVTAQQYAEPVKSILDNLRDENRSSARQRQRAY</sequence>
<dbReference type="PANTHER" id="PTHR10640:SF7">
    <property type="entry name" value="METHYLTHIORIBULOSE-1-PHOSPHATE DEHYDRATASE"/>
    <property type="match status" value="1"/>
</dbReference>
<evidence type="ECO:0000313" key="9">
    <source>
        <dbReference type="Proteomes" id="UP000351155"/>
    </source>
</evidence>
<dbReference type="GO" id="GO:0005996">
    <property type="term" value="P:monosaccharide metabolic process"/>
    <property type="evidence" value="ECO:0007669"/>
    <property type="project" value="UniProtKB-ARBA"/>
</dbReference>
<gene>
    <name evidence="6 8" type="primary">mtnB</name>
    <name evidence="8" type="ORF">NCTC12126_01555</name>
</gene>
<keyword evidence="1 6" id="KW-0028">Amino-acid biosynthesis</keyword>
<dbReference type="AlphaFoldDB" id="A0A484WYY7"/>
<name>A0A484WYY7_9ENTR</name>
<evidence type="ECO:0000259" key="7">
    <source>
        <dbReference type="SMART" id="SM01007"/>
    </source>
</evidence>
<dbReference type="PANTHER" id="PTHR10640">
    <property type="entry name" value="METHYLTHIORIBULOSE-1-PHOSPHATE DEHYDRATASE"/>
    <property type="match status" value="1"/>
</dbReference>
<dbReference type="GO" id="GO:0005737">
    <property type="term" value="C:cytoplasm"/>
    <property type="evidence" value="ECO:0007669"/>
    <property type="project" value="UniProtKB-UniRule"/>
</dbReference>
<dbReference type="GO" id="GO:0046570">
    <property type="term" value="F:methylthioribulose 1-phosphate dehydratase activity"/>
    <property type="evidence" value="ECO:0007669"/>
    <property type="project" value="UniProtKB-UniRule"/>
</dbReference>
<proteinExistence type="inferred from homology"/>
<dbReference type="SUPFAM" id="SSF53639">
    <property type="entry name" value="AraD/HMP-PK domain-like"/>
    <property type="match status" value="1"/>
</dbReference>
<comment type="pathway">
    <text evidence="6">Amino-acid biosynthesis; L-methionine biosynthesis via salvage pathway; L-methionine from S-methyl-5-thio-alpha-D-ribose 1-phosphate: step 2/6.</text>
</comment>
<evidence type="ECO:0000256" key="2">
    <source>
        <dbReference type="ARBA" id="ARBA00022723"/>
    </source>
</evidence>
<dbReference type="GO" id="GO:0008270">
    <property type="term" value="F:zinc ion binding"/>
    <property type="evidence" value="ECO:0007669"/>
    <property type="project" value="UniProtKB-UniRule"/>
</dbReference>
<comment type="cofactor">
    <cofactor evidence="6">
        <name>Zn(2+)</name>
        <dbReference type="ChEBI" id="CHEBI:29105"/>
    </cofactor>
    <text evidence="6">Binds 1 zinc ion per subunit.</text>
</comment>
<evidence type="ECO:0000256" key="1">
    <source>
        <dbReference type="ARBA" id="ARBA00022605"/>
    </source>
</evidence>
<evidence type="ECO:0000256" key="3">
    <source>
        <dbReference type="ARBA" id="ARBA00022833"/>
    </source>
</evidence>
<dbReference type="SMART" id="SM01007">
    <property type="entry name" value="Aldolase_II"/>
    <property type="match status" value="1"/>
</dbReference>
<evidence type="ECO:0000313" key="8">
    <source>
        <dbReference type="EMBL" id="VFS16831.1"/>
    </source>
</evidence>
<dbReference type="InterPro" id="IPR036409">
    <property type="entry name" value="Aldolase_II/adducin_N_sf"/>
</dbReference>
<dbReference type="EC" id="4.2.1.109" evidence="6"/>
<dbReference type="UniPathway" id="UPA00904">
    <property type="reaction ID" value="UER00875"/>
</dbReference>
<keyword evidence="2 6" id="KW-0479">Metal-binding</keyword>
<comment type="similarity">
    <text evidence="6">Belongs to the aldolase class II family. MtnB subfamily.</text>
</comment>
<dbReference type="NCBIfam" id="NF006672">
    <property type="entry name" value="PRK09220.1"/>
    <property type="match status" value="1"/>
</dbReference>
<dbReference type="GO" id="GO:0019509">
    <property type="term" value="P:L-methionine salvage from methylthioadenosine"/>
    <property type="evidence" value="ECO:0007669"/>
    <property type="project" value="UniProtKB-UniRule"/>
</dbReference>
<dbReference type="InterPro" id="IPR017714">
    <property type="entry name" value="MethylthioRu-1-P_deHdtase_MtnB"/>
</dbReference>
<dbReference type="InterPro" id="IPR001303">
    <property type="entry name" value="Aldolase_II/adducin_N"/>
</dbReference>
<comment type="catalytic activity">
    <reaction evidence="6">
        <text>5-(methylsulfanyl)-D-ribulose 1-phosphate = 5-methylsulfanyl-2,3-dioxopentyl phosphate + H2O</text>
        <dbReference type="Rhea" id="RHEA:15549"/>
        <dbReference type="ChEBI" id="CHEBI:15377"/>
        <dbReference type="ChEBI" id="CHEBI:58548"/>
        <dbReference type="ChEBI" id="CHEBI:58828"/>
        <dbReference type="EC" id="4.2.1.109"/>
    </reaction>
</comment>
<dbReference type="Gene3D" id="3.40.225.10">
    <property type="entry name" value="Class II aldolase/adducin N-terminal domain"/>
    <property type="match status" value="1"/>
</dbReference>
<organism evidence="8 9">
    <name type="scientific">Enterobacter cancerogenus</name>
    <dbReference type="NCBI Taxonomy" id="69218"/>
    <lineage>
        <taxon>Bacteria</taxon>
        <taxon>Pseudomonadati</taxon>
        <taxon>Pseudomonadota</taxon>
        <taxon>Gammaproteobacteria</taxon>
        <taxon>Enterobacterales</taxon>
        <taxon>Enterobacteriaceae</taxon>
        <taxon>Enterobacter</taxon>
        <taxon>Enterobacter cloacae complex</taxon>
    </lineage>
</organism>
<evidence type="ECO:0000256" key="4">
    <source>
        <dbReference type="ARBA" id="ARBA00023167"/>
    </source>
</evidence>
<dbReference type="Proteomes" id="UP000351155">
    <property type="component" value="Unassembled WGS sequence"/>
</dbReference>
<feature type="binding site" evidence="6">
    <location>
        <position position="94"/>
    </location>
    <ligand>
        <name>Zn(2+)</name>
        <dbReference type="ChEBI" id="CHEBI:29105"/>
    </ligand>
</feature>
<dbReference type="Pfam" id="PF00596">
    <property type="entry name" value="Aldolase_II"/>
    <property type="match status" value="1"/>
</dbReference>
<dbReference type="Gene3D" id="1.10.720.60">
    <property type="match status" value="1"/>
</dbReference>
<evidence type="ECO:0000256" key="6">
    <source>
        <dbReference type="HAMAP-Rule" id="MF_01677"/>
    </source>
</evidence>
<feature type="binding site" evidence="6">
    <location>
        <position position="96"/>
    </location>
    <ligand>
        <name>Zn(2+)</name>
        <dbReference type="ChEBI" id="CHEBI:29105"/>
    </ligand>
</feature>
<dbReference type="HAMAP" id="MF_01677">
    <property type="entry name" value="Salvage_MtnB"/>
    <property type="match status" value="1"/>
</dbReference>
<comment type="function">
    <text evidence="6">Catalyzes the dehydration of methylthioribulose-1-phosphate (MTRu-1-P) into 2,3-diketo-5-methylthiopentyl-1-phosphate (DK-MTP-1-P).</text>
</comment>
<keyword evidence="3 6" id="KW-0862">Zinc</keyword>
<evidence type="ECO:0000256" key="5">
    <source>
        <dbReference type="ARBA" id="ARBA00023239"/>
    </source>
</evidence>
<accession>A0A484WYY7</accession>
<protein>
    <recommendedName>
        <fullName evidence="6">Methylthioribulose-1-phosphate dehydratase</fullName>
        <shortName evidence="6">MTRu-1-P dehydratase</shortName>
        <ecNumber evidence="6">4.2.1.109</ecNumber>
    </recommendedName>
</protein>
<dbReference type="InterPro" id="IPR036412">
    <property type="entry name" value="HAD-like_sf"/>
</dbReference>
<feature type="domain" description="Class II aldolase/adducin N-terminal" evidence="7">
    <location>
        <begin position="8"/>
        <end position="196"/>
    </location>
</feature>
<dbReference type="EMBL" id="CAADIW010000007">
    <property type="protein sequence ID" value="VFS16831.1"/>
    <property type="molecule type" value="Genomic_DNA"/>
</dbReference>
<reference evidence="8 9" key="1">
    <citation type="submission" date="2019-03" db="EMBL/GenBank/DDBJ databases">
        <authorList>
            <consortium name="Pathogen Informatics"/>
        </authorList>
    </citation>
    <scope>NUCLEOTIDE SEQUENCE [LARGE SCALE GENOMIC DNA]</scope>
    <source>
        <strain evidence="8 9">NCTC12126</strain>
    </source>
</reference>
<dbReference type="NCBIfam" id="TIGR03328">
    <property type="entry name" value="salvage_mtnB"/>
    <property type="match status" value="1"/>
</dbReference>
<keyword evidence="4 6" id="KW-0486">Methionine biosynthesis</keyword>
<keyword evidence="5 6" id="KW-0456">Lyase</keyword>